<evidence type="ECO:0000313" key="1">
    <source>
        <dbReference type="EMBL" id="KAK3047636.1"/>
    </source>
</evidence>
<protein>
    <submittedName>
        <fullName evidence="1">Uncharacterized protein</fullName>
    </submittedName>
</protein>
<evidence type="ECO:0000313" key="2">
    <source>
        <dbReference type="Proteomes" id="UP001186974"/>
    </source>
</evidence>
<organism evidence="1 2">
    <name type="scientific">Coniosporium uncinatum</name>
    <dbReference type="NCBI Taxonomy" id="93489"/>
    <lineage>
        <taxon>Eukaryota</taxon>
        <taxon>Fungi</taxon>
        <taxon>Dikarya</taxon>
        <taxon>Ascomycota</taxon>
        <taxon>Pezizomycotina</taxon>
        <taxon>Dothideomycetes</taxon>
        <taxon>Dothideomycetes incertae sedis</taxon>
        <taxon>Coniosporium</taxon>
    </lineage>
</organism>
<accession>A0ACC3CX02</accession>
<keyword evidence="2" id="KW-1185">Reference proteome</keyword>
<name>A0ACC3CX02_9PEZI</name>
<sequence>MNGAIRNGPLSPVSVESTDWSPITRYQGGFGSNNISTTTLDLLAKPAPSQPGTSHDPPGTLTPPKSQHTSASTTNTDALTTSTMSQLRRRPSGGNPSPPSSIARSSDGTGLQNSRSSGSIDGRRQYLMEEALSEHYGVVKRYLAPYLGNEKDDPRQLKARDKLQRLSPIQFQELSTDVYDELLRREDAKRNRDVPKYLLPKQNFHPKRNQARQKLSTLPPDRFRQLATDVFYELERRFPKFTGAEVADRPASPAYSMRSMSSRNGLNQGYGRPPPTDRRGPVNGYSNGPTPRPGTSHSNTGSDFGRPLPKTFQSNTIIPNKSTMVEDDDSAEGSLVDESGLDGMARRG</sequence>
<feature type="non-terminal residue" evidence="1">
    <location>
        <position position="348"/>
    </location>
</feature>
<dbReference type="Proteomes" id="UP001186974">
    <property type="component" value="Unassembled WGS sequence"/>
</dbReference>
<comment type="caution">
    <text evidence="1">The sequence shown here is derived from an EMBL/GenBank/DDBJ whole genome shotgun (WGS) entry which is preliminary data.</text>
</comment>
<gene>
    <name evidence="1" type="ORF">LTS18_013118</name>
</gene>
<dbReference type="EMBL" id="JAWDJW010010342">
    <property type="protein sequence ID" value="KAK3047636.1"/>
    <property type="molecule type" value="Genomic_DNA"/>
</dbReference>
<proteinExistence type="predicted"/>
<reference evidence="1" key="1">
    <citation type="submission" date="2024-09" db="EMBL/GenBank/DDBJ databases">
        <title>Black Yeasts Isolated from many extreme environments.</title>
        <authorList>
            <person name="Coleine C."/>
            <person name="Stajich J.E."/>
            <person name="Selbmann L."/>
        </authorList>
    </citation>
    <scope>NUCLEOTIDE SEQUENCE</scope>
    <source>
        <strain evidence="1">CCFEE 5737</strain>
    </source>
</reference>